<dbReference type="PANTHER" id="PTHR33271">
    <property type="entry name" value="OS04G0445200 PROTEIN"/>
    <property type="match status" value="1"/>
</dbReference>
<organism evidence="2 3">
    <name type="scientific">Candidatus Ozemobacter sibiricus</name>
    <dbReference type="NCBI Taxonomy" id="2268124"/>
    <lineage>
        <taxon>Bacteria</taxon>
        <taxon>Candidatus Ozemobacteria</taxon>
        <taxon>Candidatus Ozemobacterales</taxon>
        <taxon>Candidatus Ozemobacteraceae</taxon>
        <taxon>Candidatus Ozemobacter</taxon>
    </lineage>
</organism>
<accession>A0A367ZGM7</accession>
<dbReference type="InterPro" id="IPR008579">
    <property type="entry name" value="UGlyAH_Cupin_dom"/>
</dbReference>
<dbReference type="PANTHER" id="PTHR33271:SF22">
    <property type="entry name" value="OS04G0445200 PROTEIN"/>
    <property type="match status" value="1"/>
</dbReference>
<dbReference type="Pfam" id="PF05899">
    <property type="entry name" value="Cupin_3"/>
    <property type="match status" value="1"/>
</dbReference>
<dbReference type="AlphaFoldDB" id="A0A367ZGM7"/>
<evidence type="ECO:0000313" key="2">
    <source>
        <dbReference type="EMBL" id="RCK77258.1"/>
    </source>
</evidence>
<dbReference type="EMBL" id="QOQW01000034">
    <property type="protein sequence ID" value="RCK77258.1"/>
    <property type="molecule type" value="Genomic_DNA"/>
</dbReference>
<dbReference type="InterPro" id="IPR011051">
    <property type="entry name" value="RmlC_Cupin_sf"/>
</dbReference>
<comment type="caution">
    <text evidence="2">The sequence shown here is derived from an EMBL/GenBank/DDBJ whole genome shotgun (WGS) entry which is preliminary data.</text>
</comment>
<sequence>MVIEVKKPTPDELKRLGVDTWDIWTCDPSTFDWSYSDREMCYFLAGRVTVKTADQEVTFGKGDLVTFPKGLSCRWTVHEAVRKHYRFG</sequence>
<dbReference type="Proteomes" id="UP000252355">
    <property type="component" value="Unassembled WGS sequence"/>
</dbReference>
<gene>
    <name evidence="2" type="ORF">OZSIB_3069</name>
</gene>
<feature type="domain" description="(S)-ureidoglycine aminohydrolase cupin" evidence="1">
    <location>
        <begin position="14"/>
        <end position="85"/>
    </location>
</feature>
<name>A0A367ZGM7_9BACT</name>
<dbReference type="SUPFAM" id="SSF51182">
    <property type="entry name" value="RmlC-like cupins"/>
    <property type="match status" value="1"/>
</dbReference>
<protein>
    <submittedName>
        <fullName evidence="2">Putative enzyme of the cupin superfamily</fullName>
    </submittedName>
</protein>
<reference evidence="2 3" key="1">
    <citation type="submission" date="2018-05" db="EMBL/GenBank/DDBJ databases">
        <title>A metagenomic window into the 2 km-deep terrestrial subsurface aquifer revealed taxonomically and functionally diverse microbial community comprising novel uncultured bacterial lineages.</title>
        <authorList>
            <person name="Kadnikov V.V."/>
            <person name="Mardanov A.V."/>
            <person name="Beletsky A.V."/>
            <person name="Banks D."/>
            <person name="Pimenov N.V."/>
            <person name="Frank Y.A."/>
            <person name="Karnachuk O.V."/>
            <person name="Ravin N.V."/>
        </authorList>
    </citation>
    <scope>NUCLEOTIDE SEQUENCE [LARGE SCALE GENOMIC DNA]</scope>
    <source>
        <strain evidence="2">BY5</strain>
    </source>
</reference>
<evidence type="ECO:0000259" key="1">
    <source>
        <dbReference type="Pfam" id="PF05899"/>
    </source>
</evidence>
<proteinExistence type="predicted"/>
<dbReference type="InterPro" id="IPR014710">
    <property type="entry name" value="RmlC-like_jellyroll"/>
</dbReference>
<evidence type="ECO:0000313" key="3">
    <source>
        <dbReference type="Proteomes" id="UP000252355"/>
    </source>
</evidence>
<dbReference type="Gene3D" id="2.60.120.10">
    <property type="entry name" value="Jelly Rolls"/>
    <property type="match status" value="1"/>
</dbReference>
<dbReference type="CDD" id="cd02227">
    <property type="entry name" value="cupin_TM1112-like"/>
    <property type="match status" value="1"/>
</dbReference>